<organism evidence="5 6">
    <name type="scientific">Lactococcus petauri</name>
    <dbReference type="NCBI Taxonomy" id="1940789"/>
    <lineage>
        <taxon>Bacteria</taxon>
        <taxon>Bacillati</taxon>
        <taxon>Bacillota</taxon>
        <taxon>Bacilli</taxon>
        <taxon>Lactobacillales</taxon>
        <taxon>Streptococcaceae</taxon>
        <taxon>Lactococcus</taxon>
    </lineage>
</organism>
<keyword evidence="2" id="KW-0472">Membrane</keyword>
<feature type="transmembrane region" description="Helical" evidence="2">
    <location>
        <begin position="277"/>
        <end position="298"/>
    </location>
</feature>
<evidence type="ECO:0000256" key="2">
    <source>
        <dbReference type="SAM" id="Phobius"/>
    </source>
</evidence>
<keyword evidence="2" id="KW-0812">Transmembrane</keyword>
<dbReference type="Pfam" id="PF05738">
    <property type="entry name" value="Cna_B"/>
    <property type="match status" value="2"/>
</dbReference>
<evidence type="ECO:0000256" key="1">
    <source>
        <dbReference type="SAM" id="MobiDB-lite"/>
    </source>
</evidence>
<dbReference type="Proteomes" id="UP000194606">
    <property type="component" value="Unassembled WGS sequence"/>
</dbReference>
<keyword evidence="2" id="KW-1133">Transmembrane helix</keyword>
<dbReference type="InterPro" id="IPR013783">
    <property type="entry name" value="Ig-like_fold"/>
</dbReference>
<name>A0A252CAU8_9LACT</name>
<evidence type="ECO:0000313" key="6">
    <source>
        <dbReference type="Proteomes" id="UP000194606"/>
    </source>
</evidence>
<protein>
    <recommendedName>
        <fullName evidence="7">Gram-positive cocci surface proteins LPxTG domain-containing protein</fullName>
    </recommendedName>
</protein>
<feature type="domain" description="SpaA-like prealbumin fold" evidence="4">
    <location>
        <begin position="4"/>
        <end position="49"/>
    </location>
</feature>
<dbReference type="Pfam" id="PF17802">
    <property type="entry name" value="SpaA"/>
    <property type="match status" value="1"/>
</dbReference>
<comment type="caution">
    <text evidence="5">The sequence shown here is derived from an EMBL/GenBank/DDBJ whole genome shotgun (WGS) entry which is preliminary data.</text>
</comment>
<proteinExistence type="predicted"/>
<dbReference type="EMBL" id="MUIZ01000009">
    <property type="protein sequence ID" value="OUK02888.1"/>
    <property type="molecule type" value="Genomic_DNA"/>
</dbReference>
<feature type="domain" description="CNA-B" evidence="3">
    <location>
        <begin position="146"/>
        <end position="235"/>
    </location>
</feature>
<accession>A0A252CAU8</accession>
<gene>
    <name evidence="5" type="ORF">BZZ03_10515</name>
</gene>
<dbReference type="SUPFAM" id="SSF49478">
    <property type="entry name" value="Cna protein B-type domain"/>
    <property type="match status" value="2"/>
</dbReference>
<sequence length="303" mass="34067">MSNTLSEGSYIIRETKAPEGYILSNKEYPVVLDYKNSQEGVATINITNEKESSITFSGTKTWDDNNNQDGLRPDSINVNLLANSKVVATKKVTAEDNWKYSFTNLPKYEDGKEIVYTITEDSVPSYTTEINDFDITNHYTPEQTSVTVTKRWDDNNNQDGLRPDSIQVQLYANGEKMGDLINLSKDSKWTYTWKGLSKKVEGKDIVYTVKEITKVNGYETTIDDSNKGNIIITNKHNVTPKPDNNKPSHKEDTPKTEPSSSTHDALPETGENERMTVMSIGVGLILLMVALIASIFRFKNSKK</sequence>
<dbReference type="CDD" id="cd00222">
    <property type="entry name" value="CollagenBindB"/>
    <property type="match status" value="2"/>
</dbReference>
<evidence type="ECO:0000313" key="5">
    <source>
        <dbReference type="EMBL" id="OUK02888.1"/>
    </source>
</evidence>
<feature type="compositionally biased region" description="Basic and acidic residues" evidence="1">
    <location>
        <begin position="243"/>
        <end position="255"/>
    </location>
</feature>
<evidence type="ECO:0008006" key="7">
    <source>
        <dbReference type="Google" id="ProtNLM"/>
    </source>
</evidence>
<feature type="domain" description="CNA-B" evidence="3">
    <location>
        <begin position="57"/>
        <end position="137"/>
    </location>
</feature>
<evidence type="ECO:0000259" key="3">
    <source>
        <dbReference type="Pfam" id="PF05738"/>
    </source>
</evidence>
<dbReference type="InterPro" id="IPR041033">
    <property type="entry name" value="SpaA_PFL_dom_1"/>
</dbReference>
<evidence type="ECO:0000259" key="4">
    <source>
        <dbReference type="Pfam" id="PF17802"/>
    </source>
</evidence>
<dbReference type="Gene3D" id="2.60.40.10">
    <property type="entry name" value="Immunoglobulins"/>
    <property type="match status" value="1"/>
</dbReference>
<dbReference type="AlphaFoldDB" id="A0A252CAU8"/>
<reference evidence="5 6" key="1">
    <citation type="submission" date="2017-02" db="EMBL/GenBank/DDBJ databases">
        <authorList>
            <person name="Peterson S.W."/>
        </authorList>
    </citation>
    <scope>NUCLEOTIDE SEQUENCE [LARGE SCALE GENOMIC DNA]</scope>
    <source>
        <strain evidence="5">159469</strain>
    </source>
</reference>
<dbReference type="InterPro" id="IPR008454">
    <property type="entry name" value="Collagen-bd_Cna-like_B-typ_dom"/>
</dbReference>
<dbReference type="Gene3D" id="2.60.40.1140">
    <property type="entry name" value="Collagen-binding surface protein Cna, B-type domain"/>
    <property type="match status" value="2"/>
</dbReference>
<feature type="region of interest" description="Disordered" evidence="1">
    <location>
        <begin position="233"/>
        <end position="272"/>
    </location>
</feature>